<reference evidence="2" key="1">
    <citation type="journal article" date="2019" name="Int. J. Syst. Evol. Microbiol.">
        <title>The Global Catalogue of Microorganisms (GCM) 10K type strain sequencing project: providing services to taxonomists for standard genome sequencing and annotation.</title>
        <authorList>
            <consortium name="The Broad Institute Genomics Platform"/>
            <consortium name="The Broad Institute Genome Sequencing Center for Infectious Disease"/>
            <person name="Wu L."/>
            <person name="Ma J."/>
        </authorList>
    </citation>
    <scope>NUCLEOTIDE SEQUENCE [LARGE SCALE GENOMIC DNA]</scope>
    <source>
        <strain evidence="2">JCM 15313</strain>
    </source>
</reference>
<dbReference type="RefSeq" id="WP_344107330.1">
    <property type="nucleotide sequence ID" value="NZ_BAAAPC010000026.1"/>
</dbReference>
<organism evidence="1 2">
    <name type="scientific">Nocardiopsis rhodophaea</name>
    <dbReference type="NCBI Taxonomy" id="280238"/>
    <lineage>
        <taxon>Bacteria</taxon>
        <taxon>Bacillati</taxon>
        <taxon>Actinomycetota</taxon>
        <taxon>Actinomycetes</taxon>
        <taxon>Streptosporangiales</taxon>
        <taxon>Nocardiopsidaceae</taxon>
        <taxon>Nocardiopsis</taxon>
    </lineage>
</organism>
<dbReference type="EMBL" id="BAAAPC010000026">
    <property type="protein sequence ID" value="GAA2013634.1"/>
    <property type="molecule type" value="Genomic_DNA"/>
</dbReference>
<dbReference type="Proteomes" id="UP001501585">
    <property type="component" value="Unassembled WGS sequence"/>
</dbReference>
<proteinExistence type="predicted"/>
<evidence type="ECO:0000313" key="2">
    <source>
        <dbReference type="Proteomes" id="UP001501585"/>
    </source>
</evidence>
<gene>
    <name evidence="1" type="ORF">GCM10009799_47490</name>
</gene>
<name>A0ABP5F2Z5_9ACTN</name>
<sequence length="123" mass="13512">MSAEGSEAKKLLDELANIEFNAGSDIAKWATKMRLILKALSMELEYGAQEIEARLSEVPAPEGSSGVVVARKAKSVGRHARRSAEAARKSAVEVVRTWASVERQFDYVLAPQTKRKKPIDLSK</sequence>
<protein>
    <submittedName>
        <fullName evidence="1">Uncharacterized protein</fullName>
    </submittedName>
</protein>
<evidence type="ECO:0000313" key="1">
    <source>
        <dbReference type="EMBL" id="GAA2013634.1"/>
    </source>
</evidence>
<keyword evidence="2" id="KW-1185">Reference proteome</keyword>
<accession>A0ABP5F2Z5</accession>
<comment type="caution">
    <text evidence="1">The sequence shown here is derived from an EMBL/GenBank/DDBJ whole genome shotgun (WGS) entry which is preliminary data.</text>
</comment>